<evidence type="ECO:0000256" key="12">
    <source>
        <dbReference type="ARBA" id="ARBA00023137"/>
    </source>
</evidence>
<evidence type="ECO:0000256" key="10">
    <source>
        <dbReference type="ARBA" id="ARBA00022989"/>
    </source>
</evidence>
<dbReference type="GO" id="GO:0005886">
    <property type="term" value="C:plasma membrane"/>
    <property type="evidence" value="ECO:0007669"/>
    <property type="project" value="UniProtKB-SubCell"/>
</dbReference>
<dbReference type="FunFam" id="3.40.50.300:FF:000527">
    <property type="entry name" value="Tyrosine-protein kinase etk"/>
    <property type="match status" value="1"/>
</dbReference>
<evidence type="ECO:0000256" key="1">
    <source>
        <dbReference type="ARBA" id="ARBA00004429"/>
    </source>
</evidence>
<evidence type="ECO:0000256" key="18">
    <source>
        <dbReference type="SAM" id="Coils"/>
    </source>
</evidence>
<dbReference type="GO" id="GO:0000271">
    <property type="term" value="P:polysaccharide biosynthetic process"/>
    <property type="evidence" value="ECO:0007669"/>
    <property type="project" value="UniProtKB-KW"/>
</dbReference>
<evidence type="ECO:0000256" key="4">
    <source>
        <dbReference type="ARBA" id="ARBA00022519"/>
    </source>
</evidence>
<dbReference type="Pfam" id="PF23607">
    <property type="entry name" value="WZC_N"/>
    <property type="match status" value="1"/>
</dbReference>
<feature type="transmembrane region" description="Helical" evidence="19">
    <location>
        <begin position="30"/>
        <end position="50"/>
    </location>
</feature>
<dbReference type="EMBL" id="ABLK01000003">
    <property type="protein sequence ID" value="EDT44008.1"/>
    <property type="molecule type" value="Genomic_DNA"/>
</dbReference>
<keyword evidence="5 21" id="KW-0808">Transferase</keyword>
<evidence type="ECO:0000256" key="16">
    <source>
        <dbReference type="ARBA" id="ARBA00067833"/>
    </source>
</evidence>
<evidence type="ECO:0000313" key="21">
    <source>
        <dbReference type="EMBL" id="EDT44008.1"/>
    </source>
</evidence>
<dbReference type="InterPro" id="IPR005702">
    <property type="entry name" value="Wzc-like_C"/>
</dbReference>
<evidence type="ECO:0000256" key="7">
    <source>
        <dbReference type="ARBA" id="ARBA00022741"/>
    </source>
</evidence>
<name>B1SXA1_9BURK</name>
<keyword evidence="11 19" id="KW-0472">Membrane</keyword>
<evidence type="ECO:0000256" key="11">
    <source>
        <dbReference type="ARBA" id="ARBA00023136"/>
    </source>
</evidence>
<keyword evidence="12" id="KW-0829">Tyrosine-protein kinase</keyword>
<dbReference type="SMART" id="SM00382">
    <property type="entry name" value="AAA"/>
    <property type="match status" value="1"/>
</dbReference>
<comment type="function">
    <text evidence="15">Probably involved in polymerization and/or export of exopolysaccharide EPS I which functions as a virulence factor. May be involved in an ATP-dependent process in the pathway for EPS I production, possibly export of the trimeric repeat units across the inner membrane or their polymerization.</text>
</comment>
<dbReference type="InterPro" id="IPR003856">
    <property type="entry name" value="LPS_length_determ_N"/>
</dbReference>
<keyword evidence="6 19" id="KW-0812">Transmembrane</keyword>
<evidence type="ECO:0000256" key="15">
    <source>
        <dbReference type="ARBA" id="ARBA00054296"/>
    </source>
</evidence>
<dbReference type="GO" id="GO:0042802">
    <property type="term" value="F:identical protein binding"/>
    <property type="evidence" value="ECO:0007669"/>
    <property type="project" value="UniProtKB-ARBA"/>
</dbReference>
<keyword evidence="9" id="KW-0067">ATP-binding</keyword>
<dbReference type="Gene3D" id="3.40.50.300">
    <property type="entry name" value="P-loop containing nucleotide triphosphate hydrolases"/>
    <property type="match status" value="1"/>
</dbReference>
<keyword evidence="18" id="KW-0175">Coiled coil</keyword>
<feature type="coiled-coil region" evidence="18">
    <location>
        <begin position="271"/>
        <end position="321"/>
    </location>
</feature>
<keyword evidence="8" id="KW-0418">Kinase</keyword>
<keyword evidence="4" id="KW-0997">Cell inner membrane</keyword>
<comment type="similarity">
    <text evidence="2">Belongs to the etk/wzc family.</text>
</comment>
<dbReference type="InterPro" id="IPR032807">
    <property type="entry name" value="GNVR"/>
</dbReference>
<keyword evidence="7" id="KW-0547">Nucleotide-binding</keyword>
<evidence type="ECO:0000256" key="17">
    <source>
        <dbReference type="ARBA" id="ARBA00081049"/>
    </source>
</evidence>
<dbReference type="PANTHER" id="PTHR32309:SF32">
    <property type="entry name" value="TYROSINE-PROTEIN KINASE ETK-RELATED"/>
    <property type="match status" value="1"/>
</dbReference>
<dbReference type="GO" id="GO:0004713">
    <property type="term" value="F:protein tyrosine kinase activity"/>
    <property type="evidence" value="ECO:0007669"/>
    <property type="project" value="UniProtKB-KW"/>
</dbReference>
<gene>
    <name evidence="21" type="ORF">BamMEX5DRAFT_0167</name>
</gene>
<keyword evidence="13" id="KW-0270">Exopolysaccharide synthesis</keyword>
<evidence type="ECO:0000256" key="13">
    <source>
        <dbReference type="ARBA" id="ARBA00023169"/>
    </source>
</evidence>
<dbReference type="InterPro" id="IPR025669">
    <property type="entry name" value="AAA_dom"/>
</dbReference>
<dbReference type="Pfam" id="PF02706">
    <property type="entry name" value="Wzz"/>
    <property type="match status" value="1"/>
</dbReference>
<dbReference type="Proteomes" id="UP000004814">
    <property type="component" value="Unassembled WGS sequence"/>
</dbReference>
<dbReference type="PANTHER" id="PTHR32309">
    <property type="entry name" value="TYROSINE-PROTEIN KINASE"/>
    <property type="match status" value="1"/>
</dbReference>
<comment type="catalytic activity">
    <reaction evidence="14">
        <text>L-tyrosyl-[protein] + ATP = O-phospho-L-tyrosyl-[protein] + ADP + H(+)</text>
        <dbReference type="Rhea" id="RHEA:10596"/>
        <dbReference type="Rhea" id="RHEA-COMP:10136"/>
        <dbReference type="Rhea" id="RHEA-COMP:20101"/>
        <dbReference type="ChEBI" id="CHEBI:15378"/>
        <dbReference type="ChEBI" id="CHEBI:30616"/>
        <dbReference type="ChEBI" id="CHEBI:46858"/>
        <dbReference type="ChEBI" id="CHEBI:61978"/>
        <dbReference type="ChEBI" id="CHEBI:456216"/>
    </reaction>
</comment>
<protein>
    <recommendedName>
        <fullName evidence="16">Putative tyrosine-protein kinase EpsB</fullName>
    </recommendedName>
    <alternativeName>
        <fullName evidence="17">EPS I polysaccharide export protein EpsB</fullName>
    </alternativeName>
</protein>
<evidence type="ECO:0000313" key="22">
    <source>
        <dbReference type="Proteomes" id="UP000004814"/>
    </source>
</evidence>
<dbReference type="InterPro" id="IPR050445">
    <property type="entry name" value="Bact_polysacc_biosynth/exp"/>
</dbReference>
<dbReference type="GO" id="GO:0005524">
    <property type="term" value="F:ATP binding"/>
    <property type="evidence" value="ECO:0007669"/>
    <property type="project" value="UniProtKB-KW"/>
</dbReference>
<evidence type="ECO:0000256" key="9">
    <source>
        <dbReference type="ARBA" id="ARBA00022840"/>
    </source>
</evidence>
<evidence type="ECO:0000256" key="3">
    <source>
        <dbReference type="ARBA" id="ARBA00022475"/>
    </source>
</evidence>
<comment type="subcellular location">
    <subcellularLocation>
        <location evidence="1">Cell inner membrane</location>
        <topology evidence="1">Multi-pass membrane protein</topology>
    </subcellularLocation>
</comment>
<dbReference type="NCBIfam" id="TIGR01007">
    <property type="entry name" value="eps_fam"/>
    <property type="match status" value="1"/>
</dbReference>
<evidence type="ECO:0000256" key="2">
    <source>
        <dbReference type="ARBA" id="ARBA00008883"/>
    </source>
</evidence>
<dbReference type="PATRIC" id="fig|396597.7.peg.8281"/>
<evidence type="ECO:0000256" key="5">
    <source>
        <dbReference type="ARBA" id="ARBA00022679"/>
    </source>
</evidence>
<dbReference type="InterPro" id="IPR027417">
    <property type="entry name" value="P-loop_NTPase"/>
</dbReference>
<dbReference type="Pfam" id="PF13807">
    <property type="entry name" value="GNVR"/>
    <property type="match status" value="1"/>
</dbReference>
<dbReference type="RefSeq" id="WP_006756226.1">
    <property type="nucleotide sequence ID" value="NZ_ABLK01000003.1"/>
</dbReference>
<evidence type="ECO:0000259" key="20">
    <source>
        <dbReference type="SMART" id="SM00382"/>
    </source>
</evidence>
<dbReference type="AlphaFoldDB" id="B1SXA1"/>
<organism evidence="21 22">
    <name type="scientific">Burkholderia ambifaria MEX-5</name>
    <dbReference type="NCBI Taxonomy" id="396597"/>
    <lineage>
        <taxon>Bacteria</taxon>
        <taxon>Pseudomonadati</taxon>
        <taxon>Pseudomonadota</taxon>
        <taxon>Betaproteobacteria</taxon>
        <taxon>Burkholderiales</taxon>
        <taxon>Burkholderiaceae</taxon>
        <taxon>Burkholderia</taxon>
        <taxon>Burkholderia cepacia complex</taxon>
    </lineage>
</organism>
<evidence type="ECO:0000256" key="19">
    <source>
        <dbReference type="SAM" id="Phobius"/>
    </source>
</evidence>
<reference evidence="21 22" key="1">
    <citation type="submission" date="2008-03" db="EMBL/GenBank/DDBJ databases">
        <title>Sequencing of the draft genome and assembly of Burkholderia ambifaria MEX-5.</title>
        <authorList>
            <consortium name="US DOE Joint Genome Institute (JGI-PGF)"/>
            <person name="Copeland A."/>
            <person name="Lucas S."/>
            <person name="Lapidus A."/>
            <person name="Glavina del Rio T."/>
            <person name="Dalin E."/>
            <person name="Tice H."/>
            <person name="Bruce D."/>
            <person name="Goodwin L."/>
            <person name="Pitluck S."/>
            <person name="Larimer F."/>
            <person name="Land M.L."/>
            <person name="Hauser L."/>
            <person name="Tiedje J."/>
            <person name="Richardson P."/>
        </authorList>
    </citation>
    <scope>NUCLEOTIDE SEQUENCE [LARGE SCALE GENOMIC DNA]</scope>
    <source>
        <strain evidence="21 22">MEX-5</strain>
    </source>
</reference>
<dbReference type="SUPFAM" id="SSF52540">
    <property type="entry name" value="P-loop containing nucleoside triphosphate hydrolases"/>
    <property type="match status" value="1"/>
</dbReference>
<dbReference type="CDD" id="cd05387">
    <property type="entry name" value="BY-kinase"/>
    <property type="match status" value="1"/>
</dbReference>
<keyword evidence="10 19" id="KW-1133">Transmembrane helix</keyword>
<evidence type="ECO:0000256" key="6">
    <source>
        <dbReference type="ARBA" id="ARBA00022692"/>
    </source>
</evidence>
<evidence type="ECO:0000256" key="14">
    <source>
        <dbReference type="ARBA" id="ARBA00053015"/>
    </source>
</evidence>
<comment type="caution">
    <text evidence="21">The sequence shown here is derived from an EMBL/GenBank/DDBJ whole genome shotgun (WGS) entry which is preliminary data.</text>
</comment>
<keyword evidence="3" id="KW-1003">Cell membrane</keyword>
<dbReference type="InterPro" id="IPR003593">
    <property type="entry name" value="AAA+_ATPase"/>
</dbReference>
<accession>B1SXA1</accession>
<feature type="domain" description="AAA+ ATPase" evidence="20">
    <location>
        <begin position="547"/>
        <end position="706"/>
    </location>
</feature>
<evidence type="ECO:0000256" key="8">
    <source>
        <dbReference type="ARBA" id="ARBA00022777"/>
    </source>
</evidence>
<sequence>MNNSSRASQFTSDSDEIDVRGIFDALARNTWLIVTVTAASTLLGGAYALVAKPIYRADATIQVESAGADMMGNAALGLVGGLDTLFDVKSTSDAEMVILRTRLVTAPVVDDLRLYIDAQPRRFPLVGHTLARFADGLSTPGLFGAGGFAWGSEHIDVTAFDVPRASFGKRFVATVLDGGRYRLTGDGINRDAIGRIGAELHISTDAGPMRLLVAAIEGRPGVQFTIRRLSKQDALDALQKRLSIAEKGKSQSGVIGLSYESDDAAGSASVLNEIARNYAQQNANRKAAAAEKSLQFASAQLPAVERQLRTAEDRLNAYQTKHELIDLTEQAKAMLERATTAQTGLFDLEQKRPALAAIYTPEHPLLAALDRQIAAARAQVGAVDQAIRQLPADLQNVLRLRRDVTVQTEIYVGLLNSIQQLRLATASKIGNARVIDYAVVPEQPVRPKRALIAVLAAFAGLVAGVGAACARAVFGGVSDPDDIEREGDLNVIATIPLCGMRRSRTRLRAHADSANPLVSVTHPHDPAVEALRSLGTALQFMQLDRPHNRVVLVTGASPGIGKSFVSANLAVLLGQSQKRVLLIDGDLRRGRLAQSFGVGARIGLSSVLRGETAAAAAIVAEVSPNVDLLPTGQHVQQPSALLSGERLPQLLAEVAQRYDVVLIDSAPLLPVSDTTLLASHAGTTLLVARANVTHYGEIVESVRRIERVGATPAGVVLNGFRPGLRAARYGNYGAYAYGPSEHASH</sequence>
<dbReference type="Pfam" id="PF13614">
    <property type="entry name" value="AAA_31"/>
    <property type="match status" value="1"/>
</dbReference>
<proteinExistence type="inferred from homology"/>